<dbReference type="Proteomes" id="UP001150538">
    <property type="component" value="Unassembled WGS sequence"/>
</dbReference>
<feature type="domain" description="Fungal lipase-type" evidence="2">
    <location>
        <begin position="287"/>
        <end position="421"/>
    </location>
</feature>
<dbReference type="Gene3D" id="3.40.50.1820">
    <property type="entry name" value="alpha/beta hydrolase"/>
    <property type="match status" value="1"/>
</dbReference>
<dbReference type="EMBL" id="JANBPU010000263">
    <property type="protein sequence ID" value="KAJ1913429.1"/>
    <property type="molecule type" value="Genomic_DNA"/>
</dbReference>
<evidence type="ECO:0000256" key="1">
    <source>
        <dbReference type="SAM" id="MobiDB-lite"/>
    </source>
</evidence>
<comment type="caution">
    <text evidence="3">The sequence shown here is derived from an EMBL/GenBank/DDBJ whole genome shotgun (WGS) entry which is preliminary data.</text>
</comment>
<name>A0A9W7ZNT8_9FUNG</name>
<dbReference type="SUPFAM" id="SSF53474">
    <property type="entry name" value="alpha/beta-Hydrolases"/>
    <property type="match status" value="1"/>
</dbReference>
<evidence type="ECO:0000313" key="3">
    <source>
        <dbReference type="EMBL" id="KAJ1913429.1"/>
    </source>
</evidence>
<dbReference type="PANTHER" id="PTHR45856:SF24">
    <property type="entry name" value="FUNGAL LIPASE-LIKE DOMAIN-CONTAINING PROTEIN"/>
    <property type="match status" value="1"/>
</dbReference>
<feature type="region of interest" description="Disordered" evidence="1">
    <location>
        <begin position="33"/>
        <end position="88"/>
    </location>
</feature>
<evidence type="ECO:0000259" key="2">
    <source>
        <dbReference type="Pfam" id="PF01764"/>
    </source>
</evidence>
<sequence length="505" mass="56156">MGTSLNLDGGDVNVQTKQTSLKKVDGVSFFSLWPFKSPKDKTKPKPEPKPEPESGSEHESEPSPPPPPPPQGSTTPDGGKSLNPFDKLLGGGNKTLSLPLPSDLDLLGAAEKGFKGLTDAFKTSTAGLKSLYGIEDSGIDQQILSRVFSGPSEGARELLGMLWNIFDKDLVADAMKKDSSFNLFKILTSPATNVFDMVSRFIKPMPKDPKIDAIEWIYDDPMLEDFLVHAYYAAIAYQKEKDIKNWSCDNCKLPVLNNTVVHATWDVFIPPAQGFVATNDARKEIIIAAKGTKELFQFIMDTEMLMLTIFDKVFGSAGKAHLGFGRGFVSSKAHIYEVLPKLIHDHPDYSIVVTGHSLGGAMSSLAIRELYTLYPDIRDRLKLYTYGEPRVGDLAFADDFNSMKIPAYRIVNDADIVPHYGLQAMLYVHHDQEYWIVKNSTHGGPTDKPIELRKCGLVNLESKIDARENPSCSIQLSVGSRSLQDHFILNYIYSIKELYYRKTHQ</sequence>
<feature type="compositionally biased region" description="Pro residues" evidence="1">
    <location>
        <begin position="62"/>
        <end position="71"/>
    </location>
</feature>
<proteinExistence type="predicted"/>
<feature type="compositionally biased region" description="Basic and acidic residues" evidence="1">
    <location>
        <begin position="37"/>
        <end position="61"/>
    </location>
</feature>
<dbReference type="CDD" id="cd00519">
    <property type="entry name" value="Lipase_3"/>
    <property type="match status" value="1"/>
</dbReference>
<dbReference type="InterPro" id="IPR051218">
    <property type="entry name" value="Sec_MonoDiacylglyc_Lipase"/>
</dbReference>
<dbReference type="GO" id="GO:0006629">
    <property type="term" value="P:lipid metabolic process"/>
    <property type="evidence" value="ECO:0007669"/>
    <property type="project" value="InterPro"/>
</dbReference>
<dbReference type="PANTHER" id="PTHR45856">
    <property type="entry name" value="ALPHA/BETA-HYDROLASES SUPERFAMILY PROTEIN"/>
    <property type="match status" value="1"/>
</dbReference>
<accession>A0A9W7ZNT8</accession>
<keyword evidence="4" id="KW-1185">Reference proteome</keyword>
<dbReference type="InterPro" id="IPR002921">
    <property type="entry name" value="Fungal_lipase-type"/>
</dbReference>
<dbReference type="InterPro" id="IPR029058">
    <property type="entry name" value="AB_hydrolase_fold"/>
</dbReference>
<dbReference type="AlphaFoldDB" id="A0A9W7ZNT8"/>
<evidence type="ECO:0000313" key="4">
    <source>
        <dbReference type="Proteomes" id="UP001150538"/>
    </source>
</evidence>
<gene>
    <name evidence="3" type="ORF">H4219_005222</name>
</gene>
<reference evidence="3" key="1">
    <citation type="submission" date="2022-07" db="EMBL/GenBank/DDBJ databases">
        <title>Phylogenomic reconstructions and comparative analyses of Kickxellomycotina fungi.</title>
        <authorList>
            <person name="Reynolds N.K."/>
            <person name="Stajich J.E."/>
            <person name="Barry K."/>
            <person name="Grigoriev I.V."/>
            <person name="Crous P."/>
            <person name="Smith M.E."/>
        </authorList>
    </citation>
    <scope>NUCLEOTIDE SEQUENCE</scope>
    <source>
        <strain evidence="3">NBRC 100468</strain>
    </source>
</reference>
<dbReference type="OrthoDB" id="426718at2759"/>
<dbReference type="Pfam" id="PF01764">
    <property type="entry name" value="Lipase_3"/>
    <property type="match status" value="1"/>
</dbReference>
<protein>
    <recommendedName>
        <fullName evidence="2">Fungal lipase-type domain-containing protein</fullName>
    </recommendedName>
</protein>
<organism evidence="3 4">
    <name type="scientific">Mycoemilia scoparia</name>
    <dbReference type="NCBI Taxonomy" id="417184"/>
    <lineage>
        <taxon>Eukaryota</taxon>
        <taxon>Fungi</taxon>
        <taxon>Fungi incertae sedis</taxon>
        <taxon>Zoopagomycota</taxon>
        <taxon>Kickxellomycotina</taxon>
        <taxon>Kickxellomycetes</taxon>
        <taxon>Kickxellales</taxon>
        <taxon>Kickxellaceae</taxon>
        <taxon>Mycoemilia</taxon>
    </lineage>
</organism>